<keyword evidence="1" id="KW-0521">NADP</keyword>
<dbReference type="InterPro" id="IPR051609">
    <property type="entry name" value="NmrA/Isoflavone_reductase-like"/>
</dbReference>
<dbReference type="RefSeq" id="WP_200172437.1">
    <property type="nucleotide sequence ID" value="NZ_BAABKQ010000001.1"/>
</dbReference>
<accession>A0ABP9CJA8</accession>
<gene>
    <name evidence="4" type="ORF">GCM10023353_15410</name>
</gene>
<dbReference type="Proteomes" id="UP001500839">
    <property type="component" value="Unassembled WGS sequence"/>
</dbReference>
<reference evidence="5" key="1">
    <citation type="journal article" date="2019" name="Int. J. Syst. Evol. Microbiol.">
        <title>The Global Catalogue of Microorganisms (GCM) 10K type strain sequencing project: providing services to taxonomists for standard genome sequencing and annotation.</title>
        <authorList>
            <consortium name="The Broad Institute Genomics Platform"/>
            <consortium name="The Broad Institute Genome Sequencing Center for Infectious Disease"/>
            <person name="Wu L."/>
            <person name="Ma J."/>
        </authorList>
    </citation>
    <scope>NUCLEOTIDE SEQUENCE [LARGE SCALE GENOMIC DNA]</scope>
    <source>
        <strain evidence="5">JCM 18542</strain>
    </source>
</reference>
<evidence type="ECO:0000256" key="2">
    <source>
        <dbReference type="ARBA" id="ARBA00023002"/>
    </source>
</evidence>
<keyword evidence="2" id="KW-0560">Oxidoreductase</keyword>
<dbReference type="PANTHER" id="PTHR47706">
    <property type="entry name" value="NMRA-LIKE FAMILY PROTEIN"/>
    <property type="match status" value="1"/>
</dbReference>
<comment type="caution">
    <text evidence="4">The sequence shown here is derived from an EMBL/GenBank/DDBJ whole genome shotgun (WGS) entry which is preliminary data.</text>
</comment>
<dbReference type="PANTHER" id="PTHR47706:SF9">
    <property type="entry name" value="NMRA-LIKE DOMAIN-CONTAINING PROTEIN-RELATED"/>
    <property type="match status" value="1"/>
</dbReference>
<keyword evidence="5" id="KW-1185">Reference proteome</keyword>
<dbReference type="InterPro" id="IPR001509">
    <property type="entry name" value="Epimerase_deHydtase"/>
</dbReference>
<proteinExistence type="predicted"/>
<feature type="domain" description="NAD-dependent epimerase/dehydratase" evidence="3">
    <location>
        <begin position="7"/>
        <end position="209"/>
    </location>
</feature>
<protein>
    <submittedName>
        <fullName evidence="4">NAD-dependent epimerase/dehydratase family protein</fullName>
    </submittedName>
</protein>
<evidence type="ECO:0000313" key="5">
    <source>
        <dbReference type="Proteomes" id="UP001500839"/>
    </source>
</evidence>
<evidence type="ECO:0000313" key="4">
    <source>
        <dbReference type="EMBL" id="GAA4811728.1"/>
    </source>
</evidence>
<dbReference type="EMBL" id="BAABKQ010000001">
    <property type="protein sequence ID" value="GAA4811728.1"/>
    <property type="molecule type" value="Genomic_DNA"/>
</dbReference>
<evidence type="ECO:0000259" key="3">
    <source>
        <dbReference type="Pfam" id="PF01370"/>
    </source>
</evidence>
<dbReference type="Gene3D" id="3.40.50.720">
    <property type="entry name" value="NAD(P)-binding Rossmann-like Domain"/>
    <property type="match status" value="1"/>
</dbReference>
<sequence length="314" mass="33291">MTETHAVVTGAGPVGANIALQLAGQGRPVRLLTRSRSGPEHPLIERLRADVARPGELARHLEGAEALFHCIHGSAYSAKTWARELPQADRIAMDAAASASVPVVFPESLYSYDLSAMPMTEENPRGALRGKGGVRALLLQARAEHEAATVSVVASDFYGPHVRMAHAGDRMVPLVLEGKKITVMGSADVPHSFTYVPDLAVAMIAAAGERAAWNRVLHAPTAPAVTQRRMVEEFAAAAGVAAPKVAVLPAWALQAVGVVMPSVRELAETMPQFTTEFVIDSAATERLLGLAPTPLADGAAETVRWWRSAERLAA</sequence>
<dbReference type="Pfam" id="PF01370">
    <property type="entry name" value="Epimerase"/>
    <property type="match status" value="1"/>
</dbReference>
<dbReference type="InterPro" id="IPR036291">
    <property type="entry name" value="NAD(P)-bd_dom_sf"/>
</dbReference>
<name>A0ABP9CJA8_9ACTN</name>
<organism evidence="4 5">
    <name type="scientific">Tomitella cavernea</name>
    <dbReference type="NCBI Taxonomy" id="1387982"/>
    <lineage>
        <taxon>Bacteria</taxon>
        <taxon>Bacillati</taxon>
        <taxon>Actinomycetota</taxon>
        <taxon>Actinomycetes</taxon>
        <taxon>Mycobacteriales</taxon>
        <taxon>Tomitella</taxon>
    </lineage>
</organism>
<evidence type="ECO:0000256" key="1">
    <source>
        <dbReference type="ARBA" id="ARBA00022857"/>
    </source>
</evidence>
<dbReference type="SUPFAM" id="SSF51735">
    <property type="entry name" value="NAD(P)-binding Rossmann-fold domains"/>
    <property type="match status" value="1"/>
</dbReference>